<dbReference type="OrthoDB" id="783427at2759"/>
<keyword evidence="4" id="KW-1185">Reference proteome</keyword>
<gene>
    <name evidence="1" type="ORF">CDL15_Pgr003670</name>
    <name evidence="2" type="ORF">CRG98_034166</name>
</gene>
<sequence>MQRQSLGSPVSKLHSHGGAAVAVTREDVTAAEEAKRRDSFSVSSVLSEYDDEDRKAAKLHRLSTSSLLPPKPEKFVHLIPVLTVLCFLVLYLCSHSPSQTDLAQFNGFKRSPNRIEDPAEAIDDIDGLSELQRRNVVAIRSLRNLQEVKKRSSKYQLSRKLGDF</sequence>
<proteinExistence type="predicted"/>
<dbReference type="EMBL" id="MTKT01000797">
    <property type="protein sequence ID" value="OWM88258.1"/>
    <property type="molecule type" value="Genomic_DNA"/>
</dbReference>
<comment type="caution">
    <text evidence="1">The sequence shown here is derived from an EMBL/GenBank/DDBJ whole genome shotgun (WGS) entry which is preliminary data.</text>
</comment>
<accession>A0A218XTX5</accession>
<name>A0A218XTX5_PUNGR</name>
<dbReference type="PANTHER" id="PTHR35297:SF2">
    <property type="entry name" value="PROTEIN, PUTATIVE-RELATED"/>
    <property type="match status" value="1"/>
</dbReference>
<dbReference type="EMBL" id="PGOL01002722">
    <property type="protein sequence ID" value="PKI45362.1"/>
    <property type="molecule type" value="Genomic_DNA"/>
</dbReference>
<dbReference type="Proteomes" id="UP000197138">
    <property type="component" value="Unassembled WGS sequence"/>
</dbReference>
<dbReference type="STRING" id="22663.A0A218XTX5"/>
<dbReference type="GeneID" id="116202237"/>
<evidence type="ECO:0008006" key="5">
    <source>
        <dbReference type="Google" id="ProtNLM"/>
    </source>
</evidence>
<dbReference type="PANTHER" id="PTHR35297">
    <property type="entry name" value="PROTEIN, PUTATIVE-RELATED"/>
    <property type="match status" value="1"/>
</dbReference>
<evidence type="ECO:0000313" key="4">
    <source>
        <dbReference type="Proteomes" id="UP000233551"/>
    </source>
</evidence>
<dbReference type="AlphaFoldDB" id="A0A218XTX5"/>
<organism evidence="1 3">
    <name type="scientific">Punica granatum</name>
    <name type="common">Pomegranate</name>
    <dbReference type="NCBI Taxonomy" id="22663"/>
    <lineage>
        <taxon>Eukaryota</taxon>
        <taxon>Viridiplantae</taxon>
        <taxon>Streptophyta</taxon>
        <taxon>Embryophyta</taxon>
        <taxon>Tracheophyta</taxon>
        <taxon>Spermatophyta</taxon>
        <taxon>Magnoliopsida</taxon>
        <taxon>eudicotyledons</taxon>
        <taxon>Gunneridae</taxon>
        <taxon>Pentapetalae</taxon>
        <taxon>rosids</taxon>
        <taxon>malvids</taxon>
        <taxon>Myrtales</taxon>
        <taxon>Lythraceae</taxon>
        <taxon>Punica</taxon>
    </lineage>
</organism>
<evidence type="ECO:0000313" key="3">
    <source>
        <dbReference type="Proteomes" id="UP000197138"/>
    </source>
</evidence>
<reference evidence="2 4" key="3">
    <citation type="submission" date="2017-11" db="EMBL/GenBank/DDBJ databases">
        <title>De-novo sequencing of pomegranate (Punica granatum L.) genome.</title>
        <authorList>
            <person name="Akparov Z."/>
            <person name="Amiraslanov A."/>
            <person name="Hajiyeva S."/>
            <person name="Abbasov M."/>
            <person name="Kaur K."/>
            <person name="Hamwieh A."/>
            <person name="Solovyev V."/>
            <person name="Salamov A."/>
            <person name="Braich B."/>
            <person name="Kosarev P."/>
            <person name="Mahmoud A."/>
            <person name="Hajiyev E."/>
            <person name="Babayeva S."/>
            <person name="Izzatullayeva V."/>
            <person name="Mammadov A."/>
            <person name="Mammadov A."/>
            <person name="Sharifova S."/>
            <person name="Ojaghi J."/>
            <person name="Eynullazada K."/>
            <person name="Bayramov B."/>
            <person name="Abdulazimova A."/>
            <person name="Shahmuradov I."/>
        </authorList>
    </citation>
    <scope>NUCLEOTIDE SEQUENCE [LARGE SCALE GENOMIC DNA]</scope>
    <source>
        <strain evidence="2">AG2017</strain>
        <strain evidence="4">cv. AG2017</strain>
        <tissue evidence="2">Leaf</tissue>
    </source>
</reference>
<evidence type="ECO:0000313" key="2">
    <source>
        <dbReference type="EMBL" id="PKI45362.1"/>
    </source>
</evidence>
<protein>
    <recommendedName>
        <fullName evidence="5">Transmembrane protein</fullName>
    </recommendedName>
</protein>
<reference evidence="3" key="1">
    <citation type="journal article" date="2017" name="Plant J.">
        <title>The pomegranate (Punica granatum L.) genome and the genomics of punicalagin biosynthesis.</title>
        <authorList>
            <person name="Qin G."/>
            <person name="Xu C."/>
            <person name="Ming R."/>
            <person name="Tang H."/>
            <person name="Guyot R."/>
            <person name="Kramer E.M."/>
            <person name="Hu Y."/>
            <person name="Yi X."/>
            <person name="Qi Y."/>
            <person name="Xu X."/>
            <person name="Gao Z."/>
            <person name="Pan H."/>
            <person name="Jian J."/>
            <person name="Tian Y."/>
            <person name="Yue Z."/>
            <person name="Xu Y."/>
        </authorList>
    </citation>
    <scope>NUCLEOTIDE SEQUENCE [LARGE SCALE GENOMIC DNA]</scope>
    <source>
        <strain evidence="3">cv. Dabenzi</strain>
    </source>
</reference>
<evidence type="ECO:0000313" key="1">
    <source>
        <dbReference type="EMBL" id="OWM88258.1"/>
    </source>
</evidence>
<reference evidence="1" key="2">
    <citation type="submission" date="2017-06" db="EMBL/GenBank/DDBJ databases">
        <title>The pomegranate genome and the genomics of punicalagin biosynthesis.</title>
        <authorList>
            <person name="Xu C."/>
        </authorList>
    </citation>
    <scope>NUCLEOTIDE SEQUENCE [LARGE SCALE GENOMIC DNA]</scope>
    <source>
        <tissue evidence="1">Fresh leaf</tissue>
    </source>
</reference>
<dbReference type="Proteomes" id="UP000233551">
    <property type="component" value="Unassembled WGS sequence"/>
</dbReference>